<feature type="transmembrane region" description="Helical" evidence="8">
    <location>
        <begin position="276"/>
        <end position="298"/>
    </location>
</feature>
<accession>A0ABW5U539</accession>
<dbReference type="Proteomes" id="UP001597474">
    <property type="component" value="Unassembled WGS sequence"/>
</dbReference>
<feature type="transmembrane region" description="Helical" evidence="8">
    <location>
        <begin position="420"/>
        <end position="438"/>
    </location>
</feature>
<evidence type="ECO:0000256" key="6">
    <source>
        <dbReference type="ARBA" id="ARBA00022989"/>
    </source>
</evidence>
<feature type="transmembrane region" description="Helical" evidence="8">
    <location>
        <begin position="89"/>
        <end position="112"/>
    </location>
</feature>
<evidence type="ECO:0000313" key="10">
    <source>
        <dbReference type="Proteomes" id="UP001597474"/>
    </source>
</evidence>
<feature type="transmembrane region" description="Helical" evidence="8">
    <location>
        <begin position="444"/>
        <end position="464"/>
    </location>
</feature>
<evidence type="ECO:0000256" key="3">
    <source>
        <dbReference type="ARBA" id="ARBA00022448"/>
    </source>
</evidence>
<gene>
    <name evidence="9" type="primary">fhuB</name>
    <name evidence="9" type="ORF">ACFSUD_15270</name>
</gene>
<keyword evidence="10" id="KW-1185">Reference proteome</keyword>
<feature type="transmembrane region" description="Helical" evidence="8">
    <location>
        <begin position="390"/>
        <end position="408"/>
    </location>
</feature>
<keyword evidence="5 8" id="KW-0812">Transmembrane</keyword>
<comment type="caution">
    <text evidence="9">The sequence shown here is derived from an EMBL/GenBank/DDBJ whole genome shotgun (WGS) entry which is preliminary data.</text>
</comment>
<proteinExistence type="inferred from homology"/>
<keyword evidence="4" id="KW-1003">Cell membrane</keyword>
<comment type="subcellular location">
    <subcellularLocation>
        <location evidence="1">Cell membrane</location>
        <topology evidence="1">Multi-pass membrane protein</topology>
    </subcellularLocation>
</comment>
<feature type="transmembrane region" description="Helical" evidence="8">
    <location>
        <begin position="304"/>
        <end position="323"/>
    </location>
</feature>
<feature type="transmembrane region" description="Helical" evidence="8">
    <location>
        <begin position="515"/>
        <end position="536"/>
    </location>
</feature>
<evidence type="ECO:0000256" key="2">
    <source>
        <dbReference type="ARBA" id="ARBA00007935"/>
    </source>
</evidence>
<sequence>MNRDFPFTAPLALAALSLFVLLHLRLGVDIGAGRLAELVTGAAPAGFSDIQATHAVLPRIVMGTLVGIALGIAGSLFQQMTGNRLASPLTLGASSGAWLAMIVATFLAPELAASAREWVSLAGATAAFGLLVAIAGLRGLMGLRGVLAGMAVNLLLGAVASAIILLQSPYFGQLFIWGAGDLAQNGWDDIGWAWPRLGCAILAAIACTRVLGLLRLGAGGAEGRGLALPPWLGLLALLALFLTAVSVASVGMIGFIGLLAPNIAGLGKARGPLREMLMSGLIGAALLVGADLIAVSASTLLRDMVPTGAAAALAGAPALILLLRRRLGAAGHAALEMPTGPMRIAPRTRLGICMLVLGTCFCALCLSPGASGWAVAWPDPLTLSFRWPRILGASGAGAAMAVSGMILQRVIRNPLASPDILGMSSGATFALVATALVTGNSIHALGIAVALLGSLVVLAALILLGRRHGHAPMFVALLGISLGALLDALVKIAMAAGTADSVAILGWLNGSTYRISPLGALALIGAASAALALSFAARRWLDLIGMGDVVATARGLETTRVRLLGLCLAASLAGIVTAIMGPISFVGLLAPHLATALGARRAGSQVSLGALLGACLLVLSDWLGRSLVYPMQLPAGTFAAILGGGYLLVLMIRARRAKP</sequence>
<evidence type="ECO:0000313" key="9">
    <source>
        <dbReference type="EMBL" id="MFD2740944.1"/>
    </source>
</evidence>
<keyword evidence="6 8" id="KW-1133">Transmembrane helix</keyword>
<evidence type="ECO:0000256" key="1">
    <source>
        <dbReference type="ARBA" id="ARBA00004651"/>
    </source>
</evidence>
<dbReference type="CDD" id="cd06550">
    <property type="entry name" value="TM_ABC_iron-siderophores_like"/>
    <property type="match status" value="2"/>
</dbReference>
<keyword evidence="3" id="KW-0813">Transport</keyword>
<evidence type="ECO:0000256" key="5">
    <source>
        <dbReference type="ARBA" id="ARBA00022692"/>
    </source>
</evidence>
<dbReference type="InterPro" id="IPR037294">
    <property type="entry name" value="ABC_BtuC-like"/>
</dbReference>
<feature type="transmembrane region" description="Helical" evidence="8">
    <location>
        <begin position="146"/>
        <end position="166"/>
    </location>
</feature>
<protein>
    <submittedName>
        <fullName evidence="9">Fe(3+)-hydroxamate ABC transporter permease FhuB</fullName>
    </submittedName>
</protein>
<dbReference type="PANTHER" id="PTHR30472">
    <property type="entry name" value="FERRIC ENTEROBACTIN TRANSPORT SYSTEM PERMEASE PROTEIN"/>
    <property type="match status" value="1"/>
</dbReference>
<dbReference type="NCBIfam" id="NF007866">
    <property type="entry name" value="PRK10577.1-2"/>
    <property type="match status" value="1"/>
</dbReference>
<keyword evidence="7 8" id="KW-0472">Membrane</keyword>
<dbReference type="Gene3D" id="1.10.3470.10">
    <property type="entry name" value="ABC transporter involved in vitamin B12 uptake, BtuC"/>
    <property type="match status" value="2"/>
</dbReference>
<evidence type="ECO:0000256" key="8">
    <source>
        <dbReference type="SAM" id="Phobius"/>
    </source>
</evidence>
<dbReference type="PANTHER" id="PTHR30472:SF37">
    <property type="entry name" value="FE(3+) DICITRATE TRANSPORT SYSTEM PERMEASE PROTEIN FECD-RELATED"/>
    <property type="match status" value="1"/>
</dbReference>
<feature type="transmembrane region" description="Helical" evidence="8">
    <location>
        <begin position="350"/>
        <end position="370"/>
    </location>
</feature>
<dbReference type="EMBL" id="JBHUMP010000015">
    <property type="protein sequence ID" value="MFD2740944.1"/>
    <property type="molecule type" value="Genomic_DNA"/>
</dbReference>
<feature type="transmembrane region" description="Helical" evidence="8">
    <location>
        <begin position="118"/>
        <end position="137"/>
    </location>
</feature>
<feature type="transmembrane region" description="Helical" evidence="8">
    <location>
        <begin position="635"/>
        <end position="654"/>
    </location>
</feature>
<dbReference type="InterPro" id="IPR000522">
    <property type="entry name" value="ABC_transptr_permease_BtuC"/>
</dbReference>
<comment type="similarity">
    <text evidence="2">Belongs to the binding-protein-dependent transport system permease family. FecCD subfamily.</text>
</comment>
<feature type="transmembrane region" description="Helical" evidence="8">
    <location>
        <begin position="563"/>
        <end position="590"/>
    </location>
</feature>
<dbReference type="RefSeq" id="WP_386375371.1">
    <property type="nucleotide sequence ID" value="NZ_JBHUMP010000015.1"/>
</dbReference>
<feature type="transmembrane region" description="Helical" evidence="8">
    <location>
        <begin position="471"/>
        <end position="495"/>
    </location>
</feature>
<feature type="transmembrane region" description="Helical" evidence="8">
    <location>
        <begin position="231"/>
        <end position="264"/>
    </location>
</feature>
<feature type="transmembrane region" description="Helical" evidence="8">
    <location>
        <begin position="56"/>
        <end position="77"/>
    </location>
</feature>
<evidence type="ECO:0000256" key="4">
    <source>
        <dbReference type="ARBA" id="ARBA00022475"/>
    </source>
</evidence>
<reference evidence="10" key="1">
    <citation type="journal article" date="2019" name="Int. J. Syst. Evol. Microbiol.">
        <title>The Global Catalogue of Microorganisms (GCM) 10K type strain sequencing project: providing services to taxonomists for standard genome sequencing and annotation.</title>
        <authorList>
            <consortium name="The Broad Institute Genomics Platform"/>
            <consortium name="The Broad Institute Genome Sequencing Center for Infectious Disease"/>
            <person name="Wu L."/>
            <person name="Ma J."/>
        </authorList>
    </citation>
    <scope>NUCLEOTIDE SEQUENCE [LARGE SCALE GENOMIC DNA]</scope>
    <source>
        <strain evidence="10">TISTR 2562</strain>
    </source>
</reference>
<dbReference type="Pfam" id="PF01032">
    <property type="entry name" value="FecCD"/>
    <property type="match status" value="2"/>
</dbReference>
<evidence type="ECO:0000256" key="7">
    <source>
        <dbReference type="ARBA" id="ARBA00023136"/>
    </source>
</evidence>
<name>A0ABW5U539_9RHOB</name>
<organism evidence="9 10">
    <name type="scientific">Sulfitobacter aestuarii</name>
    <dbReference type="NCBI Taxonomy" id="2161676"/>
    <lineage>
        <taxon>Bacteria</taxon>
        <taxon>Pseudomonadati</taxon>
        <taxon>Pseudomonadota</taxon>
        <taxon>Alphaproteobacteria</taxon>
        <taxon>Rhodobacterales</taxon>
        <taxon>Roseobacteraceae</taxon>
        <taxon>Sulfitobacter</taxon>
    </lineage>
</organism>
<dbReference type="SUPFAM" id="SSF81345">
    <property type="entry name" value="ABC transporter involved in vitamin B12 uptake, BtuC"/>
    <property type="match status" value="2"/>
</dbReference>